<reference evidence="3" key="1">
    <citation type="submission" date="2017-09" db="EMBL/GenBank/DDBJ databases">
        <authorList>
            <person name="Varghese N."/>
            <person name="Submissions S."/>
        </authorList>
    </citation>
    <scope>NUCLEOTIDE SEQUENCE [LARGE SCALE GENOMIC DNA]</scope>
    <source>
        <strain evidence="3">DSM 44270</strain>
    </source>
</reference>
<name>A0A286GY06_9ACTN</name>
<dbReference type="InterPro" id="IPR001173">
    <property type="entry name" value="Glyco_trans_2-like"/>
</dbReference>
<dbReference type="OrthoDB" id="5243838at2"/>
<accession>A0A286GY06</accession>
<evidence type="ECO:0000313" key="3">
    <source>
        <dbReference type="Proteomes" id="UP000219482"/>
    </source>
</evidence>
<dbReference type="GO" id="GO:0016740">
    <property type="term" value="F:transferase activity"/>
    <property type="evidence" value="ECO:0007669"/>
    <property type="project" value="UniProtKB-KW"/>
</dbReference>
<proteinExistence type="predicted"/>
<dbReference type="AlphaFoldDB" id="A0A286GY06"/>
<dbReference type="SUPFAM" id="SSF53448">
    <property type="entry name" value="Nucleotide-diphospho-sugar transferases"/>
    <property type="match status" value="1"/>
</dbReference>
<keyword evidence="2" id="KW-0808">Transferase</keyword>
<dbReference type="PANTHER" id="PTHR43685:SF3">
    <property type="entry name" value="SLR2126 PROTEIN"/>
    <property type="match status" value="1"/>
</dbReference>
<dbReference type="InterPro" id="IPR029044">
    <property type="entry name" value="Nucleotide-diphossugar_trans"/>
</dbReference>
<protein>
    <submittedName>
        <fullName evidence="2">Glycosyl transferase family 2</fullName>
    </submittedName>
</protein>
<dbReference type="Proteomes" id="UP000219482">
    <property type="component" value="Unassembled WGS sequence"/>
</dbReference>
<sequence>MSDARTAVCFTVRNALHETSALLDDLRGQDWQDFLISAVDAHSTDGTYELLRDRAHEFDGRMTVNQVAGNISVGRNAAIELSNAELIVTTDAGVRLPPNWVHAMAAPLLEGEARSCRARYRPQLHADGWHAAISSVITPSAGEFAADKVLPSARGSAFRRDDFLSVGKFPTDLDHTEDVVFFKRLRDLNGPPHRVDDPAITWDARPSLRHYSKQYQNYARGDAMAGLYAVRNLGRPTFYLATAAVCTHGGLGRCLSIMAWGALLRRPLRRLAEHPSTASWSFARKLGSAIVVQVVGDYSKMVGYAKGQAHNVRRTPQR</sequence>
<feature type="domain" description="Glycosyltransferase 2-like" evidence="1">
    <location>
        <begin position="8"/>
        <end position="132"/>
    </location>
</feature>
<dbReference type="RefSeq" id="WP_159961716.1">
    <property type="nucleotide sequence ID" value="NZ_OCNK01000003.1"/>
</dbReference>
<evidence type="ECO:0000313" key="2">
    <source>
        <dbReference type="EMBL" id="SOE00372.1"/>
    </source>
</evidence>
<keyword evidence="3" id="KW-1185">Reference proteome</keyword>
<dbReference type="Pfam" id="PF00535">
    <property type="entry name" value="Glycos_transf_2"/>
    <property type="match status" value="1"/>
</dbReference>
<dbReference type="Gene3D" id="3.90.550.10">
    <property type="entry name" value="Spore Coat Polysaccharide Biosynthesis Protein SpsA, Chain A"/>
    <property type="match status" value="1"/>
</dbReference>
<evidence type="ECO:0000259" key="1">
    <source>
        <dbReference type="Pfam" id="PF00535"/>
    </source>
</evidence>
<dbReference type="InterPro" id="IPR050834">
    <property type="entry name" value="Glycosyltransf_2"/>
</dbReference>
<organism evidence="2 3">
    <name type="scientific">Blastococcus haudaquaticus</name>
    <dbReference type="NCBI Taxonomy" id="1938745"/>
    <lineage>
        <taxon>Bacteria</taxon>
        <taxon>Bacillati</taxon>
        <taxon>Actinomycetota</taxon>
        <taxon>Actinomycetes</taxon>
        <taxon>Geodermatophilales</taxon>
        <taxon>Geodermatophilaceae</taxon>
        <taxon>Blastococcus</taxon>
    </lineage>
</organism>
<gene>
    <name evidence="2" type="ORF">SAMN06272739_2559</name>
</gene>
<dbReference type="EMBL" id="OCNK01000003">
    <property type="protein sequence ID" value="SOE00372.1"/>
    <property type="molecule type" value="Genomic_DNA"/>
</dbReference>
<dbReference type="PANTHER" id="PTHR43685">
    <property type="entry name" value="GLYCOSYLTRANSFERASE"/>
    <property type="match status" value="1"/>
</dbReference>